<feature type="chain" id="PRO_5040484672" description="Mid2 domain-containing protein" evidence="7">
    <location>
        <begin position="22"/>
        <end position="470"/>
    </location>
</feature>
<keyword evidence="7" id="KW-0732">Signal</keyword>
<dbReference type="GO" id="GO:0071944">
    <property type="term" value="C:cell periphery"/>
    <property type="evidence" value="ECO:0007669"/>
    <property type="project" value="UniProtKB-ARBA"/>
</dbReference>
<feature type="compositionally biased region" description="Low complexity" evidence="5">
    <location>
        <begin position="417"/>
        <end position="428"/>
    </location>
</feature>
<proteinExistence type="predicted"/>
<comment type="subcellular location">
    <subcellularLocation>
        <location evidence="1">Membrane</location>
        <topology evidence="1">Single-pass membrane protein</topology>
    </subcellularLocation>
</comment>
<feature type="region of interest" description="Disordered" evidence="5">
    <location>
        <begin position="401"/>
        <end position="470"/>
    </location>
</feature>
<protein>
    <recommendedName>
        <fullName evidence="10">Mid2 domain-containing protein</fullName>
    </recommendedName>
</protein>
<feature type="region of interest" description="Disordered" evidence="5">
    <location>
        <begin position="179"/>
        <end position="254"/>
    </location>
</feature>
<dbReference type="EMBL" id="JAGTJQ010000003">
    <property type="protein sequence ID" value="KAH7035641.1"/>
    <property type="molecule type" value="Genomic_DNA"/>
</dbReference>
<evidence type="ECO:0000256" key="2">
    <source>
        <dbReference type="ARBA" id="ARBA00022692"/>
    </source>
</evidence>
<keyword evidence="9" id="KW-1185">Reference proteome</keyword>
<dbReference type="Proteomes" id="UP000756346">
    <property type="component" value="Unassembled WGS sequence"/>
</dbReference>
<feature type="signal peptide" evidence="7">
    <location>
        <begin position="1"/>
        <end position="21"/>
    </location>
</feature>
<dbReference type="GO" id="GO:0016020">
    <property type="term" value="C:membrane"/>
    <property type="evidence" value="ECO:0007669"/>
    <property type="project" value="UniProtKB-SubCell"/>
</dbReference>
<feature type="transmembrane region" description="Helical" evidence="6">
    <location>
        <begin position="259"/>
        <end position="283"/>
    </location>
</feature>
<keyword evidence="2 6" id="KW-0812">Transmembrane</keyword>
<evidence type="ECO:0000313" key="9">
    <source>
        <dbReference type="Proteomes" id="UP000756346"/>
    </source>
</evidence>
<evidence type="ECO:0000256" key="6">
    <source>
        <dbReference type="SAM" id="Phobius"/>
    </source>
</evidence>
<feature type="compositionally biased region" description="Polar residues" evidence="5">
    <location>
        <begin position="179"/>
        <end position="188"/>
    </location>
</feature>
<feature type="region of interest" description="Disordered" evidence="5">
    <location>
        <begin position="289"/>
        <end position="352"/>
    </location>
</feature>
<dbReference type="GeneID" id="70189704"/>
<evidence type="ECO:0000256" key="4">
    <source>
        <dbReference type="ARBA" id="ARBA00023136"/>
    </source>
</evidence>
<accession>A0A9P9BX16</accession>
<dbReference type="PANTHER" id="PTHR15549">
    <property type="entry name" value="PAIRED IMMUNOGLOBULIN-LIKE TYPE 2 RECEPTOR"/>
    <property type="match status" value="1"/>
</dbReference>
<evidence type="ECO:0000256" key="3">
    <source>
        <dbReference type="ARBA" id="ARBA00022989"/>
    </source>
</evidence>
<feature type="compositionally biased region" description="Polar residues" evidence="5">
    <location>
        <begin position="457"/>
        <end position="470"/>
    </location>
</feature>
<dbReference type="InterPro" id="IPR051694">
    <property type="entry name" value="Immunoregulatory_rcpt-like"/>
</dbReference>
<keyword evidence="3 6" id="KW-1133">Transmembrane helix</keyword>
<evidence type="ECO:0000256" key="7">
    <source>
        <dbReference type="SAM" id="SignalP"/>
    </source>
</evidence>
<evidence type="ECO:0000313" key="8">
    <source>
        <dbReference type="EMBL" id="KAH7035641.1"/>
    </source>
</evidence>
<dbReference type="OrthoDB" id="5386093at2759"/>
<dbReference type="RefSeq" id="XP_046015734.1">
    <property type="nucleotide sequence ID" value="XM_046160158.1"/>
</dbReference>
<sequence length="470" mass="49394">MPPPATTTAIFISAILGLTRAGALPRQTSTVDHPELDLVSWPLAPTAAPNLPYELLQRQDFNTICGYIGGDSALPATCSAGSHCVLDQGHGFIGCCPDNGPCTAGVYTGCVDVNSPPQTVVNPYIYTCRGSDVCYKNEFAGGYNQYGCGTASDLGTTVQTSIQGATTALDLPASSMQLTQEVSSLSEPTTIGSASSSSGTSTRSTGSSSSTSKSASISSTKTQSSTSQTSSSSTESGTGEAATSPVEDPPAEHSNNRNAVIIGATLGSAAGVALLGIAAFFILRQRKNSREGPGRTPTGPDTQYISPMGNHGAAFAPLPSWSDEDQYQHGQDYPRRSNESQMPMVPPPLREHPAFHQQPMLAVGTGLTPVVEERFEDYDAGNAHGRGREIDEFSQAYASARIGETSSQEDSERWPLAAAASANPSNSSTGDQGRAGSDSDEMERLPSPSRGGHRPLWQQNRQQSRNMMWM</sequence>
<evidence type="ECO:0008006" key="10">
    <source>
        <dbReference type="Google" id="ProtNLM"/>
    </source>
</evidence>
<comment type="caution">
    <text evidence="8">The sequence shown here is derived from an EMBL/GenBank/DDBJ whole genome shotgun (WGS) entry which is preliminary data.</text>
</comment>
<feature type="compositionally biased region" description="Low complexity" evidence="5">
    <location>
        <begin position="189"/>
        <end position="244"/>
    </location>
</feature>
<gene>
    <name evidence="8" type="ORF">B0I36DRAFT_373025</name>
</gene>
<organism evidence="8 9">
    <name type="scientific">Microdochium trichocladiopsis</name>
    <dbReference type="NCBI Taxonomy" id="1682393"/>
    <lineage>
        <taxon>Eukaryota</taxon>
        <taxon>Fungi</taxon>
        <taxon>Dikarya</taxon>
        <taxon>Ascomycota</taxon>
        <taxon>Pezizomycotina</taxon>
        <taxon>Sordariomycetes</taxon>
        <taxon>Xylariomycetidae</taxon>
        <taxon>Xylariales</taxon>
        <taxon>Microdochiaceae</taxon>
        <taxon>Microdochium</taxon>
    </lineage>
</organism>
<reference evidence="8" key="1">
    <citation type="journal article" date="2021" name="Nat. Commun.">
        <title>Genetic determinants of endophytism in the Arabidopsis root mycobiome.</title>
        <authorList>
            <person name="Mesny F."/>
            <person name="Miyauchi S."/>
            <person name="Thiergart T."/>
            <person name="Pickel B."/>
            <person name="Atanasova L."/>
            <person name="Karlsson M."/>
            <person name="Huettel B."/>
            <person name="Barry K.W."/>
            <person name="Haridas S."/>
            <person name="Chen C."/>
            <person name="Bauer D."/>
            <person name="Andreopoulos W."/>
            <person name="Pangilinan J."/>
            <person name="LaButti K."/>
            <person name="Riley R."/>
            <person name="Lipzen A."/>
            <person name="Clum A."/>
            <person name="Drula E."/>
            <person name="Henrissat B."/>
            <person name="Kohler A."/>
            <person name="Grigoriev I.V."/>
            <person name="Martin F.M."/>
            <person name="Hacquard S."/>
        </authorList>
    </citation>
    <scope>NUCLEOTIDE SEQUENCE</scope>
    <source>
        <strain evidence="8">MPI-CAGE-CH-0230</strain>
    </source>
</reference>
<dbReference type="AlphaFoldDB" id="A0A9P9BX16"/>
<evidence type="ECO:0000256" key="1">
    <source>
        <dbReference type="ARBA" id="ARBA00004167"/>
    </source>
</evidence>
<evidence type="ECO:0000256" key="5">
    <source>
        <dbReference type="SAM" id="MobiDB-lite"/>
    </source>
</evidence>
<keyword evidence="4 6" id="KW-0472">Membrane</keyword>
<name>A0A9P9BX16_9PEZI</name>